<sequence length="435" mass="49176">MKKICFIIAVVFFSCAAVSADEVSDIAEARALIEDSMTLCGVERDSSEFTAAIEDFELFTATLNETVTSDDSLSDEELAEIILTFVYDNVLRNYQLNQSFVDRAFSTGVYNCVSSSIIYAAFAKSAGLDVRAQVTKDHCFITLYTGTKKIDVETTNPYGFNPGVKKAVAKNANMTHYVTVPKRYYNGRKEVSTKMLASLPARNLMSSLTDRSMDEEAEELALRRMDYLSECSEAEKEEALNDYILCVRNHAVTLDRAGKPEQSLELLENLMDSYGVRRAISKDYDDFYYNAMARFYNNRDFEGGWAFIHRHDGGKYVSIEGFNKANDMMILGWNESFFDKILNSTEGKYAQMSQEERYLTAAKAAASAYKDNPSVRELKKYSDTFYRNYGVCVHNNFAELANAGKYEEARAVLELGLKNYPDSANLKRDLKSLNR</sequence>
<evidence type="ECO:0000256" key="1">
    <source>
        <dbReference type="SAM" id="SignalP"/>
    </source>
</evidence>
<accession>A0A840SGI8</accession>
<feature type="chain" id="PRO_5036240833" evidence="1">
    <location>
        <begin position="21"/>
        <end position="435"/>
    </location>
</feature>
<evidence type="ECO:0000313" key="5">
    <source>
        <dbReference type="Proteomes" id="UP000593591"/>
    </source>
</evidence>
<dbReference type="AlphaFoldDB" id="A0A840SGI8"/>
<reference evidence="2 4" key="2">
    <citation type="submission" date="2020-08" db="EMBL/GenBank/DDBJ databases">
        <title>Genomic Encyclopedia of Type Strains, Phase IV (KMG-IV): sequencing the most valuable type-strain genomes for metagenomic binning, comparative biology and taxonomic classification.</title>
        <authorList>
            <person name="Goeker M."/>
        </authorList>
    </citation>
    <scope>NUCLEOTIDE SEQUENCE [LARGE SCALE GENOMIC DNA]</scope>
    <source>
        <strain evidence="2 4">DSM 103679</strain>
    </source>
</reference>
<dbReference type="EMBL" id="JACHFR010000005">
    <property type="protein sequence ID" value="MBB5220024.1"/>
    <property type="molecule type" value="Genomic_DNA"/>
</dbReference>
<dbReference type="Proteomes" id="UP000593591">
    <property type="component" value="Chromosome"/>
</dbReference>
<name>A0A840SGI8_9SPIR</name>
<dbReference type="RefSeq" id="WP_184653698.1">
    <property type="nucleotide sequence ID" value="NZ_JACHFR010000005.1"/>
</dbReference>
<proteinExistence type="predicted"/>
<dbReference type="EMBL" id="CP031517">
    <property type="protein sequence ID" value="QOS40660.1"/>
    <property type="molecule type" value="Genomic_DNA"/>
</dbReference>
<reference evidence="3 5" key="1">
    <citation type="submission" date="2018-08" db="EMBL/GenBank/DDBJ databases">
        <title>The first complete genome of Treponema rectale (CHPAT), a commensal spirochete of the bovine rectum.</title>
        <authorList>
            <person name="Staton G.J."/>
            <person name="Clegg S.R."/>
            <person name="Carter S.D."/>
            <person name="Radford A.D."/>
            <person name="Darby A."/>
            <person name="Hall N."/>
            <person name="Birtles R.J."/>
            <person name="Evans N.J."/>
        </authorList>
    </citation>
    <scope>NUCLEOTIDE SEQUENCE [LARGE SCALE GENOMIC DNA]</scope>
    <source>
        <strain evidence="3 5">CHPA</strain>
    </source>
</reference>
<feature type="signal peptide" evidence="1">
    <location>
        <begin position="1"/>
        <end position="20"/>
    </location>
</feature>
<keyword evidence="4" id="KW-1185">Reference proteome</keyword>
<evidence type="ECO:0000313" key="4">
    <source>
        <dbReference type="Proteomes" id="UP000578697"/>
    </source>
</evidence>
<dbReference type="Proteomes" id="UP000578697">
    <property type="component" value="Unassembled WGS sequence"/>
</dbReference>
<dbReference type="PROSITE" id="PS51257">
    <property type="entry name" value="PROKAR_LIPOPROTEIN"/>
    <property type="match status" value="1"/>
</dbReference>
<evidence type="ECO:0000313" key="2">
    <source>
        <dbReference type="EMBL" id="MBB5220024.1"/>
    </source>
</evidence>
<organism evidence="2 4">
    <name type="scientific">Treponema rectale</name>
    <dbReference type="NCBI Taxonomy" id="744512"/>
    <lineage>
        <taxon>Bacteria</taxon>
        <taxon>Pseudomonadati</taxon>
        <taxon>Spirochaetota</taxon>
        <taxon>Spirochaetia</taxon>
        <taxon>Spirochaetales</taxon>
        <taxon>Treponemataceae</taxon>
        <taxon>Treponema</taxon>
    </lineage>
</organism>
<keyword evidence="1" id="KW-0732">Signal</keyword>
<gene>
    <name evidence="3" type="ORF">DYE49_09390</name>
    <name evidence="2" type="ORF">HNP77_002414</name>
</gene>
<protein>
    <submittedName>
        <fullName evidence="2">Tetratricopeptide (TPR) repeat protein</fullName>
    </submittedName>
</protein>
<dbReference type="KEGG" id="trc:DYE49_09390"/>
<evidence type="ECO:0000313" key="3">
    <source>
        <dbReference type="EMBL" id="QOS40660.1"/>
    </source>
</evidence>